<dbReference type="Proteomes" id="UP001201161">
    <property type="component" value="Unassembled WGS sequence"/>
</dbReference>
<sequence>MDDPLRAIALELGFFTRAHARNAGYDDRAITRAARARAWHRIRRGYYTFPDIWSGATDEERHLMTCRAVLDSLGDAVALSHTSGCVAQRVDVWGLPLDVVHVTRLDGGAGRIEAGVVHHEGLVLDHEVSEVDGMRVLAPQRCTLEAGSLGSPEAALVLLNSCLHRQLCTSDEVCTQFDVMAHWPHVRHLHVPVRMCTAKAESVGESRGLWLFWTQHLPAPTLQHEVHDSAGRLVGRTDYAWLKHRGLGEFDGKVKYGRLLKPGQHPGEVVFEEKRREDLLREATGSWMVRLVWSDLDHPAETAARIRRFLVRAS</sequence>
<dbReference type="EMBL" id="JAKJHZ010000011">
    <property type="protein sequence ID" value="MCF6379676.1"/>
    <property type="molecule type" value="Genomic_DNA"/>
</dbReference>
<evidence type="ECO:0000313" key="2">
    <source>
        <dbReference type="Proteomes" id="UP001201161"/>
    </source>
</evidence>
<organism evidence="1 2">
    <name type="scientific">Nocardioides potassii</name>
    <dbReference type="NCBI Taxonomy" id="2911371"/>
    <lineage>
        <taxon>Bacteria</taxon>
        <taxon>Bacillati</taxon>
        <taxon>Actinomycetota</taxon>
        <taxon>Actinomycetes</taxon>
        <taxon>Propionibacteriales</taxon>
        <taxon>Nocardioidaceae</taxon>
        <taxon>Nocardioides</taxon>
    </lineage>
</organism>
<comment type="caution">
    <text evidence="1">The sequence shown here is derived from an EMBL/GenBank/DDBJ whole genome shotgun (WGS) entry which is preliminary data.</text>
</comment>
<name>A0ABS9HEX9_9ACTN</name>
<proteinExistence type="predicted"/>
<evidence type="ECO:0000313" key="1">
    <source>
        <dbReference type="EMBL" id="MCF6379676.1"/>
    </source>
</evidence>
<protein>
    <recommendedName>
        <fullName evidence="3">Type IV toxin-antitoxin system AbiEi family antitoxin domain-containing protein</fullName>
    </recommendedName>
</protein>
<evidence type="ECO:0008006" key="3">
    <source>
        <dbReference type="Google" id="ProtNLM"/>
    </source>
</evidence>
<accession>A0ABS9HEX9</accession>
<gene>
    <name evidence="1" type="ORF">L2K70_18855</name>
</gene>
<dbReference type="RefSeq" id="WP_236404838.1">
    <property type="nucleotide sequence ID" value="NZ_JAKJHZ010000011.1"/>
</dbReference>
<keyword evidence="2" id="KW-1185">Reference proteome</keyword>
<reference evidence="1 2" key="1">
    <citation type="submission" date="2022-01" db="EMBL/GenBank/DDBJ databases">
        <title>Nocardioides sp. nov., an actinomycete isolated from mining soil.</title>
        <authorList>
            <person name="Liu L."/>
        </authorList>
    </citation>
    <scope>NUCLEOTIDE SEQUENCE [LARGE SCALE GENOMIC DNA]</scope>
    <source>
        <strain evidence="1 2">KLBMP 9356</strain>
    </source>
</reference>